<comment type="function">
    <text evidence="5">One of the primary rRNA binding proteins, this protein initially binds near the 5'-end of the 23S rRNA. It is important during the early stages of 50S assembly. It makes multiple contacts with different domains of the 23S rRNA in the assembled 50S subunit and ribosome.</text>
</comment>
<evidence type="ECO:0000256" key="3">
    <source>
        <dbReference type="ARBA" id="ARBA00023274"/>
    </source>
</evidence>
<dbReference type="GO" id="GO:0005840">
    <property type="term" value="C:ribosome"/>
    <property type="evidence" value="ECO:0007669"/>
    <property type="project" value="UniProtKB-KW"/>
</dbReference>
<reference evidence="6 7" key="1">
    <citation type="journal article" date="2016" name="Nat. Commun.">
        <title>Thousands of microbial genomes shed light on interconnected biogeochemical processes in an aquifer system.</title>
        <authorList>
            <person name="Anantharaman K."/>
            <person name="Brown C.T."/>
            <person name="Hug L.A."/>
            <person name="Sharon I."/>
            <person name="Castelle C.J."/>
            <person name="Probst A.J."/>
            <person name="Thomas B.C."/>
            <person name="Singh A."/>
            <person name="Wilkins M.J."/>
            <person name="Karaoz U."/>
            <person name="Brodie E.L."/>
            <person name="Williams K.H."/>
            <person name="Hubbard S.S."/>
            <person name="Banfield J.F."/>
        </authorList>
    </citation>
    <scope>NUCLEOTIDE SEQUENCE [LARGE SCALE GENOMIC DNA]</scope>
</reference>
<dbReference type="EMBL" id="MGAT01000025">
    <property type="protein sequence ID" value="OGK52351.1"/>
    <property type="molecule type" value="Genomic_DNA"/>
</dbReference>
<dbReference type="NCBIfam" id="TIGR03953">
    <property type="entry name" value="rplD_bact"/>
    <property type="match status" value="1"/>
</dbReference>
<keyword evidence="2 5" id="KW-0689">Ribosomal protein</keyword>
<keyword evidence="5" id="KW-0694">RNA-binding</keyword>
<dbReference type="HAMAP" id="MF_01328_B">
    <property type="entry name" value="Ribosomal_uL4_B"/>
    <property type="match status" value="1"/>
</dbReference>
<dbReference type="GO" id="GO:0006412">
    <property type="term" value="P:translation"/>
    <property type="evidence" value="ECO:0007669"/>
    <property type="project" value="UniProtKB-UniRule"/>
</dbReference>
<dbReference type="InterPro" id="IPR023574">
    <property type="entry name" value="Ribosomal_uL4_dom_sf"/>
</dbReference>
<protein>
    <recommendedName>
        <fullName evidence="4 5">Large ribosomal subunit protein uL4</fullName>
    </recommendedName>
</protein>
<dbReference type="PANTHER" id="PTHR10746">
    <property type="entry name" value="50S RIBOSOMAL PROTEIN L4"/>
    <property type="match status" value="1"/>
</dbReference>
<dbReference type="PANTHER" id="PTHR10746:SF6">
    <property type="entry name" value="LARGE RIBOSOMAL SUBUNIT PROTEIN UL4M"/>
    <property type="match status" value="1"/>
</dbReference>
<proteinExistence type="inferred from homology"/>
<evidence type="ECO:0000313" key="7">
    <source>
        <dbReference type="Proteomes" id="UP000178857"/>
    </source>
</evidence>
<sequence>MNLPKEIFAVEVKPALLAQAVRVYLANQRQGTAKTKTRGEVTGSTRKIYRQKGTGRARHGAIKAPIFVGGGIAHGPRPRDYSLTLTKNQRQKAIFGALSARAKEKEIIGLDEAGLDKISKTKSVYLFLKNLTLDDKKTTFVLPNFANKNFVRSARNIKNLNLVDAASLNTYQVLNGGRLIFLESAVTKLKEHFFK</sequence>
<evidence type="ECO:0000313" key="6">
    <source>
        <dbReference type="EMBL" id="OGK52351.1"/>
    </source>
</evidence>
<evidence type="ECO:0000256" key="4">
    <source>
        <dbReference type="ARBA" id="ARBA00035244"/>
    </source>
</evidence>
<organism evidence="6 7">
    <name type="scientific">Candidatus Roizmanbacteria bacterium RIFCSPLOWO2_01_FULL_44_13</name>
    <dbReference type="NCBI Taxonomy" id="1802069"/>
    <lineage>
        <taxon>Bacteria</taxon>
        <taxon>Candidatus Roizmaniibacteriota</taxon>
    </lineage>
</organism>
<comment type="subunit">
    <text evidence="5">Part of the 50S ribosomal subunit.</text>
</comment>
<keyword evidence="3 5" id="KW-0687">Ribonucleoprotein</keyword>
<dbReference type="GO" id="GO:0019843">
    <property type="term" value="F:rRNA binding"/>
    <property type="evidence" value="ECO:0007669"/>
    <property type="project" value="UniProtKB-UniRule"/>
</dbReference>
<dbReference type="AlphaFoldDB" id="A0A1F7J9Q6"/>
<accession>A0A1F7J9Q6</accession>
<gene>
    <name evidence="5" type="primary">rplD</name>
    <name evidence="6" type="ORF">A2970_00785</name>
</gene>
<evidence type="ECO:0000256" key="1">
    <source>
        <dbReference type="ARBA" id="ARBA00010528"/>
    </source>
</evidence>
<dbReference type="Pfam" id="PF00573">
    <property type="entry name" value="Ribosomal_L4"/>
    <property type="match status" value="1"/>
</dbReference>
<dbReference type="Gene3D" id="3.40.1370.10">
    <property type="match status" value="1"/>
</dbReference>
<dbReference type="GO" id="GO:0003735">
    <property type="term" value="F:structural constituent of ribosome"/>
    <property type="evidence" value="ECO:0007669"/>
    <property type="project" value="InterPro"/>
</dbReference>
<evidence type="ECO:0000256" key="2">
    <source>
        <dbReference type="ARBA" id="ARBA00022980"/>
    </source>
</evidence>
<dbReference type="Proteomes" id="UP000178857">
    <property type="component" value="Unassembled WGS sequence"/>
</dbReference>
<dbReference type="InterPro" id="IPR002136">
    <property type="entry name" value="Ribosomal_uL4"/>
</dbReference>
<comment type="caution">
    <text evidence="6">The sequence shown here is derived from an EMBL/GenBank/DDBJ whole genome shotgun (WGS) entry which is preliminary data.</text>
</comment>
<evidence type="ECO:0000256" key="5">
    <source>
        <dbReference type="HAMAP-Rule" id="MF_01328"/>
    </source>
</evidence>
<comment type="function">
    <text evidence="5">Forms part of the polypeptide exit tunnel.</text>
</comment>
<name>A0A1F7J9Q6_9BACT</name>
<dbReference type="SUPFAM" id="SSF52166">
    <property type="entry name" value="Ribosomal protein L4"/>
    <property type="match status" value="1"/>
</dbReference>
<dbReference type="InterPro" id="IPR013005">
    <property type="entry name" value="Ribosomal_uL4-like"/>
</dbReference>
<keyword evidence="5" id="KW-0699">rRNA-binding</keyword>
<dbReference type="STRING" id="1802069.A2970_00785"/>
<dbReference type="GO" id="GO:1990904">
    <property type="term" value="C:ribonucleoprotein complex"/>
    <property type="evidence" value="ECO:0007669"/>
    <property type="project" value="UniProtKB-KW"/>
</dbReference>
<comment type="similarity">
    <text evidence="1 5">Belongs to the universal ribosomal protein uL4 family.</text>
</comment>